<keyword evidence="3" id="KW-1185">Reference proteome</keyword>
<dbReference type="OMA" id="WMQADKY"/>
<proteinExistence type="predicted"/>
<evidence type="ECO:0000313" key="3">
    <source>
        <dbReference type="Proteomes" id="UP000198287"/>
    </source>
</evidence>
<evidence type="ECO:0000256" key="1">
    <source>
        <dbReference type="SAM" id="MobiDB-lite"/>
    </source>
</evidence>
<sequence length="154" mass="17517">MGAGESRHGGHSGEEDDDEDEDWMQADKYAEWDCADHIDYNGTAMTVRHVEMPLDEAGKRRVTTNSGGGYGFSHEAIVFDVMCADGRVTKFTAEFTFKGVLKRWGHHKVISNVKGHKNINLPMTEVLNRIQTPRTYDLLSYNCKHYAVDKFKQF</sequence>
<accession>A0A226EVH7</accession>
<reference evidence="2 3" key="1">
    <citation type="submission" date="2015-12" db="EMBL/GenBank/DDBJ databases">
        <title>The genome of Folsomia candida.</title>
        <authorList>
            <person name="Faddeeva A."/>
            <person name="Derks M.F."/>
            <person name="Anvar Y."/>
            <person name="Smit S."/>
            <person name="Van Straalen N."/>
            <person name="Roelofs D."/>
        </authorList>
    </citation>
    <scope>NUCLEOTIDE SEQUENCE [LARGE SCALE GENOMIC DNA]</scope>
    <source>
        <strain evidence="2 3">VU population</strain>
        <tissue evidence="2">Whole body</tissue>
    </source>
</reference>
<feature type="compositionally biased region" description="Basic and acidic residues" evidence="1">
    <location>
        <begin position="1"/>
        <end position="13"/>
    </location>
</feature>
<dbReference type="AlphaFoldDB" id="A0A226EVH7"/>
<gene>
    <name evidence="2" type="ORF">Fcan01_03431</name>
</gene>
<organism evidence="2 3">
    <name type="scientific">Folsomia candida</name>
    <name type="common">Springtail</name>
    <dbReference type="NCBI Taxonomy" id="158441"/>
    <lineage>
        <taxon>Eukaryota</taxon>
        <taxon>Metazoa</taxon>
        <taxon>Ecdysozoa</taxon>
        <taxon>Arthropoda</taxon>
        <taxon>Hexapoda</taxon>
        <taxon>Collembola</taxon>
        <taxon>Entomobryomorpha</taxon>
        <taxon>Isotomoidea</taxon>
        <taxon>Isotomidae</taxon>
        <taxon>Proisotominae</taxon>
        <taxon>Folsomia</taxon>
    </lineage>
</organism>
<dbReference type="EMBL" id="LNIX01000001">
    <property type="protein sequence ID" value="OXA61582.1"/>
    <property type="molecule type" value="Genomic_DNA"/>
</dbReference>
<evidence type="ECO:0000313" key="2">
    <source>
        <dbReference type="EMBL" id="OXA61582.1"/>
    </source>
</evidence>
<name>A0A226EVH7_FOLCA</name>
<feature type="region of interest" description="Disordered" evidence="1">
    <location>
        <begin position="1"/>
        <end position="21"/>
    </location>
</feature>
<protein>
    <submittedName>
        <fullName evidence="2">Uncharacterized protein</fullName>
    </submittedName>
</protein>
<comment type="caution">
    <text evidence="2">The sequence shown here is derived from an EMBL/GenBank/DDBJ whole genome shotgun (WGS) entry which is preliminary data.</text>
</comment>
<dbReference type="Proteomes" id="UP000198287">
    <property type="component" value="Unassembled WGS sequence"/>
</dbReference>
<dbReference type="OrthoDB" id="10430009at2759"/>